<evidence type="ECO:0000313" key="3">
    <source>
        <dbReference type="EMBL" id="GGK70417.1"/>
    </source>
</evidence>
<evidence type="ECO:0008006" key="5">
    <source>
        <dbReference type="Google" id="ProtNLM"/>
    </source>
</evidence>
<comment type="caution">
    <text evidence="3">The sequence shown here is derived from an EMBL/GenBank/DDBJ whole genome shotgun (WGS) entry which is preliminary data.</text>
</comment>
<dbReference type="PANTHER" id="PTHR43567">
    <property type="entry name" value="FLAVOREDOXIN-RELATED-RELATED"/>
    <property type="match status" value="1"/>
</dbReference>
<comment type="cofactor">
    <cofactor evidence="1">
        <name>FMN</name>
        <dbReference type="ChEBI" id="CHEBI:58210"/>
    </cofactor>
</comment>
<reference evidence="3" key="1">
    <citation type="journal article" date="2014" name="Int. J. Syst. Evol. Microbiol.">
        <title>Complete genome sequence of Corynebacterium casei LMG S-19264T (=DSM 44701T), isolated from a smear-ripened cheese.</title>
        <authorList>
            <consortium name="US DOE Joint Genome Institute (JGI-PGF)"/>
            <person name="Walter F."/>
            <person name="Albersmeier A."/>
            <person name="Kalinowski J."/>
            <person name="Ruckert C."/>
        </authorList>
    </citation>
    <scope>NUCLEOTIDE SEQUENCE</scope>
    <source>
        <strain evidence="3">JCM 3093</strain>
    </source>
</reference>
<dbReference type="RefSeq" id="WP_191895478.1">
    <property type="nucleotide sequence ID" value="NZ_BMQD01000009.1"/>
</dbReference>
<dbReference type="AlphaFoldDB" id="A0AA37F552"/>
<gene>
    <name evidence="3" type="ORF">GCM10010126_32300</name>
</gene>
<dbReference type="InterPro" id="IPR012349">
    <property type="entry name" value="Split_barrel_FMN-bd"/>
</dbReference>
<protein>
    <recommendedName>
        <fullName evidence="5">Flavin reductase</fullName>
    </recommendedName>
</protein>
<evidence type="ECO:0000256" key="2">
    <source>
        <dbReference type="ARBA" id="ARBA00022630"/>
    </source>
</evidence>
<dbReference type="Proteomes" id="UP000627984">
    <property type="component" value="Unassembled WGS sequence"/>
</dbReference>
<accession>A0AA37F552</accession>
<dbReference type="EMBL" id="BMQD01000009">
    <property type="protein sequence ID" value="GGK70417.1"/>
    <property type="molecule type" value="Genomic_DNA"/>
</dbReference>
<proteinExistence type="predicted"/>
<dbReference type="InterPro" id="IPR052174">
    <property type="entry name" value="Flavoredoxin"/>
</dbReference>
<keyword evidence="2" id="KW-0285">Flavoprotein</keyword>
<sequence length="140" mass="15646">MHRIHELKVMYFGTPVVLIGSRNEDGTADLAPMSSAWWLGRCCMLGLDDTSQTTANLLRERECVLNLPSSAMADATAFQVEVVRVHVEEELIIPGTDHIDPLKWDPLIMKFCEFFGGAGNLRPSRLAEGWNMPHGLRQPV</sequence>
<organism evidence="3 4">
    <name type="scientific">Planomonospora parontospora</name>
    <dbReference type="NCBI Taxonomy" id="58119"/>
    <lineage>
        <taxon>Bacteria</taxon>
        <taxon>Bacillati</taxon>
        <taxon>Actinomycetota</taxon>
        <taxon>Actinomycetes</taxon>
        <taxon>Streptosporangiales</taxon>
        <taxon>Streptosporangiaceae</taxon>
        <taxon>Planomonospora</taxon>
    </lineage>
</organism>
<reference evidence="3" key="2">
    <citation type="submission" date="2022-09" db="EMBL/GenBank/DDBJ databases">
        <authorList>
            <person name="Sun Q."/>
            <person name="Ohkuma M."/>
        </authorList>
    </citation>
    <scope>NUCLEOTIDE SEQUENCE</scope>
    <source>
        <strain evidence="3">JCM 3093</strain>
    </source>
</reference>
<name>A0AA37F552_9ACTN</name>
<dbReference type="SUPFAM" id="SSF50475">
    <property type="entry name" value="FMN-binding split barrel"/>
    <property type="match status" value="1"/>
</dbReference>
<dbReference type="PANTHER" id="PTHR43567:SF1">
    <property type="entry name" value="FLAVOREDOXIN"/>
    <property type="match status" value="1"/>
</dbReference>
<evidence type="ECO:0000256" key="1">
    <source>
        <dbReference type="ARBA" id="ARBA00001917"/>
    </source>
</evidence>
<dbReference type="Gene3D" id="2.30.110.10">
    <property type="entry name" value="Electron Transport, Fmn-binding Protein, Chain A"/>
    <property type="match status" value="1"/>
</dbReference>
<evidence type="ECO:0000313" key="4">
    <source>
        <dbReference type="Proteomes" id="UP000627984"/>
    </source>
</evidence>